<dbReference type="OrthoDB" id="5772641at2"/>
<proteinExistence type="predicted"/>
<dbReference type="Proteomes" id="UP000256709">
    <property type="component" value="Unassembled WGS sequence"/>
</dbReference>
<reference evidence="1 2" key="1">
    <citation type="submission" date="2017-04" db="EMBL/GenBank/DDBJ databases">
        <title>Comparative genome analysis of Subtercola boreus.</title>
        <authorList>
            <person name="Cho Y.-J."/>
            <person name="Cho A."/>
            <person name="Kim O.-S."/>
            <person name="Lee J.-I."/>
        </authorList>
    </citation>
    <scope>NUCLEOTIDE SEQUENCE [LARGE SCALE GENOMIC DNA]</scope>
    <source>
        <strain evidence="1 2">P27444</strain>
    </source>
</reference>
<dbReference type="AlphaFoldDB" id="A0A3E0VBJ6"/>
<sequence>MKYIVEISLEGVTWVASVTNLEGAHTFARSLVSLDRHVRDAIAVVADLDDEAAAAAEIEYRYDRVPTVVKIAAELGAERAANEVRMKRLQAEATEHARELTAAGYSVRDVAGLLQMSPGRVSQIMNHALSA</sequence>
<evidence type="ECO:0000313" key="2">
    <source>
        <dbReference type="Proteomes" id="UP000256709"/>
    </source>
</evidence>
<protein>
    <recommendedName>
        <fullName evidence="3">HicB family toxin-antitoxin system</fullName>
    </recommendedName>
</protein>
<accession>A0A3E0VBJ6</accession>
<evidence type="ECO:0008006" key="3">
    <source>
        <dbReference type="Google" id="ProtNLM"/>
    </source>
</evidence>
<dbReference type="EMBL" id="NBXA01000026">
    <property type="protein sequence ID" value="RFA07266.1"/>
    <property type="molecule type" value="Genomic_DNA"/>
</dbReference>
<name>A0A3E0VBJ6_9MICO</name>
<comment type="caution">
    <text evidence="1">The sequence shown here is derived from an EMBL/GenBank/DDBJ whole genome shotgun (WGS) entry which is preliminary data.</text>
</comment>
<gene>
    <name evidence="1" type="ORF">B7R21_13665</name>
</gene>
<organism evidence="1 2">
    <name type="scientific">Subtercola boreus</name>
    <dbReference type="NCBI Taxonomy" id="120213"/>
    <lineage>
        <taxon>Bacteria</taxon>
        <taxon>Bacillati</taxon>
        <taxon>Actinomycetota</taxon>
        <taxon>Actinomycetes</taxon>
        <taxon>Micrococcales</taxon>
        <taxon>Microbacteriaceae</taxon>
        <taxon>Subtercola</taxon>
    </lineage>
</organism>
<dbReference type="RefSeq" id="WP_116283813.1">
    <property type="nucleotide sequence ID" value="NZ_NBXA01000026.1"/>
</dbReference>
<evidence type="ECO:0000313" key="1">
    <source>
        <dbReference type="EMBL" id="RFA07266.1"/>
    </source>
</evidence>